<dbReference type="HOGENOM" id="CLU_007948_0_3_9"/>
<dbReference type="AlphaFoldDB" id="A0A0H2YNA0"/>
<feature type="transmembrane region" description="Helical" evidence="5">
    <location>
        <begin position="103"/>
        <end position="122"/>
    </location>
</feature>
<keyword evidence="4 5" id="KW-0472">Membrane</keyword>
<dbReference type="EMBL" id="CP000246">
    <property type="protein sequence ID" value="ABG82280.1"/>
    <property type="molecule type" value="Genomic_DNA"/>
</dbReference>
<feature type="transmembrane region" description="Helical" evidence="5">
    <location>
        <begin position="274"/>
        <end position="299"/>
    </location>
</feature>
<sequence>MNYIFLIIGFLLLIKGADLFVDGASGIAKKLGVPAVIIGLTIVSLGTSAPELAVSISASLKGSNDITMGNVLGSNLFNLLAALGCTAIVAPLVIKKHIIKNDFIVNLIATFILYVFTFTGLIGSKNSLSRIDGAVLVLMCITYIIYLIYTVNRSNKKEDEVAVTTEFEDFEEQNIKSPNSTVKNIILSIVGVIGIILGGKIVVDSASAIALGLGLSEKLVGLTIVAIGTSLPELVTSLVAAKKGENDIALGNILGSNTFNILLILGLSSVISPITIAASLSIDLIFLIIVTLIIGALIFLNKKKEKVLTKYEGVFLLALYIGYTVYIIMRN</sequence>
<dbReference type="InterPro" id="IPR004481">
    <property type="entry name" value="K/Na/Ca-exchanger"/>
</dbReference>
<feature type="transmembrane region" description="Helical" evidence="5">
    <location>
        <begin position="185"/>
        <end position="213"/>
    </location>
</feature>
<evidence type="ECO:0000313" key="8">
    <source>
        <dbReference type="Proteomes" id="UP000001823"/>
    </source>
</evidence>
<dbReference type="KEGG" id="cpf:CPF_1817"/>
<dbReference type="Pfam" id="PF01699">
    <property type="entry name" value="Na_Ca_ex"/>
    <property type="match status" value="2"/>
</dbReference>
<keyword evidence="8" id="KW-1185">Reference proteome</keyword>
<dbReference type="GO" id="GO:0005262">
    <property type="term" value="F:calcium channel activity"/>
    <property type="evidence" value="ECO:0007669"/>
    <property type="project" value="TreeGrafter"/>
</dbReference>
<evidence type="ECO:0000256" key="1">
    <source>
        <dbReference type="ARBA" id="ARBA00004141"/>
    </source>
</evidence>
<evidence type="ECO:0000259" key="6">
    <source>
        <dbReference type="Pfam" id="PF01699"/>
    </source>
</evidence>
<dbReference type="NCBIfam" id="TIGR00367">
    <property type="entry name" value="calcium/sodium antiporter"/>
    <property type="match status" value="1"/>
</dbReference>
<comment type="subcellular location">
    <subcellularLocation>
        <location evidence="1">Membrane</location>
        <topology evidence="1">Multi-pass membrane protein</topology>
    </subcellularLocation>
</comment>
<evidence type="ECO:0000256" key="2">
    <source>
        <dbReference type="ARBA" id="ARBA00022692"/>
    </source>
</evidence>
<dbReference type="InterPro" id="IPR004837">
    <property type="entry name" value="NaCa_Exmemb"/>
</dbReference>
<dbReference type="RefSeq" id="WP_011590894.1">
    <property type="nucleotide sequence ID" value="NC_008261.1"/>
</dbReference>
<dbReference type="STRING" id="195103.CPF_1817"/>
<feature type="transmembrane region" description="Helical" evidence="5">
    <location>
        <begin position="248"/>
        <end position="268"/>
    </location>
</feature>
<dbReference type="InterPro" id="IPR044880">
    <property type="entry name" value="NCX_ion-bd_dom_sf"/>
</dbReference>
<reference evidence="7 8" key="1">
    <citation type="journal article" date="2006" name="Genome Res.">
        <title>Skewed genomic variability in strains of the toxigenic bacterial pathogen, Clostridium perfringens.</title>
        <authorList>
            <person name="Myers G.S."/>
            <person name="Rasko D.A."/>
            <person name="Cheung J.K."/>
            <person name="Ravel J."/>
            <person name="Seshadri R."/>
            <person name="Deboy R.T."/>
            <person name="Ren Q."/>
            <person name="Varga J."/>
            <person name="Awad M.M."/>
            <person name="Brinkac L.M."/>
            <person name="Daugherty S.C."/>
            <person name="Haft D.H."/>
            <person name="Dodson R.J."/>
            <person name="Madupu R."/>
            <person name="Nelson W.C."/>
            <person name="Rosovitz M.J."/>
            <person name="Sullivan S.A."/>
            <person name="Khouri H."/>
            <person name="Dimitrov G.I."/>
            <person name="Watkins K.L."/>
            <person name="Mulligan S."/>
            <person name="Benton J."/>
            <person name="Radune D."/>
            <person name="Fisher D.J."/>
            <person name="Atkins H.S."/>
            <person name="Hiscox T."/>
            <person name="Jost B.H."/>
            <person name="Billington S.J."/>
            <person name="Songer J.G."/>
            <person name="McClane B.A."/>
            <person name="Titball R.W."/>
            <person name="Rood J.I."/>
            <person name="Melville S.B."/>
            <person name="Paulsen I.T."/>
        </authorList>
    </citation>
    <scope>NUCLEOTIDE SEQUENCE [LARGE SCALE GENOMIC DNA]</scope>
    <source>
        <strain evidence="8">ATCC 13124 / DSM 756 / JCM 1290 / NCIMB 6125 / NCTC 8237 / S 107 / Type A</strain>
    </source>
</reference>
<feature type="transmembrane region" description="Helical" evidence="5">
    <location>
        <begin position="219"/>
        <end position="241"/>
    </location>
</feature>
<dbReference type="GO" id="GO:0008273">
    <property type="term" value="F:calcium, potassium:sodium antiporter activity"/>
    <property type="evidence" value="ECO:0007669"/>
    <property type="project" value="TreeGrafter"/>
</dbReference>
<organism evidence="7 8">
    <name type="scientific">Clostridium perfringens (strain ATCC 13124 / DSM 756 / JCM 1290 / NCIMB 6125 / NCTC 8237 / Type A)</name>
    <dbReference type="NCBI Taxonomy" id="195103"/>
    <lineage>
        <taxon>Bacteria</taxon>
        <taxon>Bacillati</taxon>
        <taxon>Bacillota</taxon>
        <taxon>Clostridia</taxon>
        <taxon>Eubacteriales</taxon>
        <taxon>Clostridiaceae</taxon>
        <taxon>Clostridium</taxon>
    </lineage>
</organism>
<dbReference type="eggNOG" id="COG0530">
    <property type="taxonomic scope" value="Bacteria"/>
</dbReference>
<dbReference type="Gene3D" id="1.20.1420.30">
    <property type="entry name" value="NCX, central ion-binding region"/>
    <property type="match status" value="1"/>
</dbReference>
<dbReference type="PANTHER" id="PTHR10846:SF8">
    <property type="entry name" value="INNER MEMBRANE PROTEIN YRBG"/>
    <property type="match status" value="1"/>
</dbReference>
<proteinExistence type="predicted"/>
<keyword evidence="2 5" id="KW-0812">Transmembrane</keyword>
<gene>
    <name evidence="7" type="primary">cax</name>
    <name evidence="7" type="ordered locus">CPF_1817</name>
</gene>
<feature type="transmembrane region" description="Helical" evidence="5">
    <location>
        <begin position="311"/>
        <end position="329"/>
    </location>
</feature>
<keyword evidence="3 5" id="KW-1133">Transmembrane helix</keyword>
<evidence type="ECO:0000256" key="4">
    <source>
        <dbReference type="ARBA" id="ARBA00023136"/>
    </source>
</evidence>
<dbReference type="GO" id="GO:0006874">
    <property type="term" value="P:intracellular calcium ion homeostasis"/>
    <property type="evidence" value="ECO:0007669"/>
    <property type="project" value="TreeGrafter"/>
</dbReference>
<dbReference type="PaxDb" id="195103-CPF_1817"/>
<dbReference type="Proteomes" id="UP000001823">
    <property type="component" value="Chromosome"/>
</dbReference>
<protein>
    <submittedName>
        <fullName evidence="7">Calcium/proton exchanger</fullName>
    </submittedName>
</protein>
<accession>A0A0H2YNA0</accession>
<name>A0A0H2YNA0_CLOP1</name>
<evidence type="ECO:0000313" key="7">
    <source>
        <dbReference type="EMBL" id="ABG82280.1"/>
    </source>
</evidence>
<evidence type="ECO:0000256" key="5">
    <source>
        <dbReference type="SAM" id="Phobius"/>
    </source>
</evidence>
<evidence type="ECO:0000256" key="3">
    <source>
        <dbReference type="ARBA" id="ARBA00022989"/>
    </source>
</evidence>
<feature type="transmembrane region" description="Helical" evidence="5">
    <location>
        <begin position="128"/>
        <end position="149"/>
    </location>
</feature>
<dbReference type="GO" id="GO:0005886">
    <property type="term" value="C:plasma membrane"/>
    <property type="evidence" value="ECO:0007669"/>
    <property type="project" value="TreeGrafter"/>
</dbReference>
<feature type="domain" description="Sodium/calcium exchanger membrane region" evidence="6">
    <location>
        <begin position="3"/>
        <end position="148"/>
    </location>
</feature>
<dbReference type="PANTHER" id="PTHR10846">
    <property type="entry name" value="SODIUM/POTASSIUM/CALCIUM EXCHANGER"/>
    <property type="match status" value="1"/>
</dbReference>
<feature type="transmembrane region" description="Helical" evidence="5">
    <location>
        <begin position="76"/>
        <end position="94"/>
    </location>
</feature>
<feature type="domain" description="Sodium/calcium exchanger membrane region" evidence="6">
    <location>
        <begin position="185"/>
        <end position="328"/>
    </location>
</feature>